<dbReference type="AlphaFoldDB" id="A0A937UMQ2"/>
<keyword evidence="4 10" id="KW-0479">Metal-binding</keyword>
<evidence type="ECO:0000256" key="8">
    <source>
        <dbReference type="ARBA" id="ARBA00022842"/>
    </source>
</evidence>
<evidence type="ECO:0000256" key="1">
    <source>
        <dbReference type="ARBA" id="ARBA00004496"/>
    </source>
</evidence>
<accession>A0A937UMQ2</accession>
<dbReference type="InterPro" id="IPR007581">
    <property type="entry name" value="Endonuclease-V"/>
</dbReference>
<evidence type="ECO:0000313" key="12">
    <source>
        <dbReference type="Proteomes" id="UP000604475"/>
    </source>
</evidence>
<comment type="function">
    <text evidence="10">DNA repair enzyme involved in the repair of deaminated bases. Selectively cleaves double-stranded DNA at the second phosphodiester bond 3' to a deoxyinosine leaving behind the intact lesion on the nicked DNA.</text>
</comment>
<evidence type="ECO:0000313" key="11">
    <source>
        <dbReference type="EMBL" id="MBL7627298.1"/>
    </source>
</evidence>
<keyword evidence="2 10" id="KW-0963">Cytoplasm</keyword>
<dbReference type="GO" id="GO:0006281">
    <property type="term" value="P:DNA repair"/>
    <property type="evidence" value="ECO:0007669"/>
    <property type="project" value="UniProtKB-UniRule"/>
</dbReference>
<evidence type="ECO:0000256" key="5">
    <source>
        <dbReference type="ARBA" id="ARBA00022759"/>
    </source>
</evidence>
<dbReference type="GO" id="GO:0003727">
    <property type="term" value="F:single-stranded RNA binding"/>
    <property type="evidence" value="ECO:0007669"/>
    <property type="project" value="TreeGrafter"/>
</dbReference>
<keyword evidence="12" id="KW-1185">Reference proteome</keyword>
<dbReference type="PANTHER" id="PTHR28511">
    <property type="entry name" value="ENDONUCLEASE V"/>
    <property type="match status" value="1"/>
</dbReference>
<keyword evidence="6 10" id="KW-0227">DNA damage</keyword>
<keyword evidence="5 10" id="KW-0255">Endonuclease</keyword>
<keyword evidence="8 10" id="KW-0460">Magnesium</keyword>
<keyword evidence="7 10" id="KW-0378">Hydrolase</keyword>
<dbReference type="GO" id="GO:0000287">
    <property type="term" value="F:magnesium ion binding"/>
    <property type="evidence" value="ECO:0007669"/>
    <property type="project" value="UniProtKB-UniRule"/>
</dbReference>
<name>A0A937UMQ2_9ACTN</name>
<evidence type="ECO:0000256" key="7">
    <source>
        <dbReference type="ARBA" id="ARBA00022801"/>
    </source>
</evidence>
<dbReference type="RefSeq" id="WP_203003766.1">
    <property type="nucleotide sequence ID" value="NZ_JADWYU010000152.1"/>
</dbReference>
<dbReference type="GO" id="GO:0016891">
    <property type="term" value="F:RNA endonuclease activity producing 5'-phosphomonoesters, hydrolytic mechanism"/>
    <property type="evidence" value="ECO:0007669"/>
    <property type="project" value="TreeGrafter"/>
</dbReference>
<comment type="catalytic activity">
    <reaction evidence="10">
        <text>Endonucleolytic cleavage at apurinic or apyrimidinic sites to products with a 5'-phosphate.</text>
        <dbReference type="EC" id="3.1.21.7"/>
    </reaction>
</comment>
<dbReference type="Proteomes" id="UP000604475">
    <property type="component" value="Unassembled WGS sequence"/>
</dbReference>
<sequence>MTDLLGPAVSPATVAEAEAAQEELRARVELVSGLRGWPVTVAGLDVSYEAGSSRVAAAAVLIDVATLATRESAVVTGTASFPYVPGLLGFREVPILLEALAKLTDRPDVLVCDGYGIAHPRRFGLACHLGVVTGLPSFGVAKTAFTATFEAPETERGQWSPLLDGAETLGRAVRTQSDVKPVFVSVGHRVTLDEATDLTLALSPHYRLPEPTRRADALSRAALRPAGQDARRVSPPGG</sequence>
<dbReference type="Gene3D" id="3.30.2170.10">
    <property type="entry name" value="archaeoglobus fulgidus dsm 4304 superfamily"/>
    <property type="match status" value="1"/>
</dbReference>
<evidence type="ECO:0000256" key="10">
    <source>
        <dbReference type="HAMAP-Rule" id="MF_00801"/>
    </source>
</evidence>
<dbReference type="GO" id="GO:0043737">
    <property type="term" value="F:deoxyribonuclease V activity"/>
    <property type="evidence" value="ECO:0007669"/>
    <property type="project" value="UniProtKB-UniRule"/>
</dbReference>
<protein>
    <recommendedName>
        <fullName evidence="10">Endonuclease V</fullName>
        <ecNumber evidence="10">3.1.21.7</ecNumber>
    </recommendedName>
    <alternativeName>
        <fullName evidence="10">Deoxyinosine 3'endonuclease</fullName>
    </alternativeName>
    <alternativeName>
        <fullName evidence="10">Deoxyribonuclease V</fullName>
        <shortName evidence="10">DNase V</shortName>
    </alternativeName>
</protein>
<keyword evidence="9 10" id="KW-0234">DNA repair</keyword>
<feature type="binding site" evidence="10">
    <location>
        <position position="45"/>
    </location>
    <ligand>
        <name>Mg(2+)</name>
        <dbReference type="ChEBI" id="CHEBI:18420"/>
    </ligand>
</feature>
<evidence type="ECO:0000256" key="4">
    <source>
        <dbReference type="ARBA" id="ARBA00022723"/>
    </source>
</evidence>
<dbReference type="GO" id="GO:0005737">
    <property type="term" value="C:cytoplasm"/>
    <property type="evidence" value="ECO:0007669"/>
    <property type="project" value="UniProtKB-SubCell"/>
</dbReference>
<dbReference type="EC" id="3.1.21.7" evidence="10"/>
<proteinExistence type="inferred from homology"/>
<comment type="cofactor">
    <cofactor evidence="10">
        <name>Mg(2+)</name>
        <dbReference type="ChEBI" id="CHEBI:18420"/>
    </cofactor>
</comment>
<comment type="caution">
    <text evidence="11">The sequence shown here is derived from an EMBL/GenBank/DDBJ whole genome shotgun (WGS) entry which is preliminary data.</text>
</comment>
<organism evidence="11 12">
    <name type="scientific">Frankia nepalensis</name>
    <dbReference type="NCBI Taxonomy" id="1836974"/>
    <lineage>
        <taxon>Bacteria</taxon>
        <taxon>Bacillati</taxon>
        <taxon>Actinomycetota</taxon>
        <taxon>Actinomycetes</taxon>
        <taxon>Frankiales</taxon>
        <taxon>Frankiaceae</taxon>
        <taxon>Frankia</taxon>
    </lineage>
</organism>
<dbReference type="Pfam" id="PF04493">
    <property type="entry name" value="Endonuclease_5"/>
    <property type="match status" value="1"/>
</dbReference>
<keyword evidence="3 10" id="KW-0540">Nuclease</keyword>
<comment type="subcellular location">
    <subcellularLocation>
        <location evidence="1 10">Cytoplasm</location>
    </subcellularLocation>
</comment>
<feature type="site" description="Interaction with target DNA" evidence="10">
    <location>
        <position position="83"/>
    </location>
</feature>
<dbReference type="EMBL" id="JAEACQ010000159">
    <property type="protein sequence ID" value="MBL7627298.1"/>
    <property type="molecule type" value="Genomic_DNA"/>
</dbReference>
<evidence type="ECO:0000256" key="2">
    <source>
        <dbReference type="ARBA" id="ARBA00022490"/>
    </source>
</evidence>
<evidence type="ECO:0000256" key="9">
    <source>
        <dbReference type="ARBA" id="ARBA00023204"/>
    </source>
</evidence>
<dbReference type="FunFam" id="3.30.2170.10:FF:000007">
    <property type="entry name" value="Endonuclease V"/>
    <property type="match status" value="1"/>
</dbReference>
<reference evidence="11" key="1">
    <citation type="submission" date="2020-12" db="EMBL/GenBank/DDBJ databases">
        <title>Genomic characterization of non-nitrogen-fixing Frankia strains.</title>
        <authorList>
            <person name="Carlos-Shanley C."/>
            <person name="Guerra T."/>
            <person name="Hahn D."/>
        </authorList>
    </citation>
    <scope>NUCLEOTIDE SEQUENCE</scope>
    <source>
        <strain evidence="11">CN6</strain>
    </source>
</reference>
<evidence type="ECO:0000256" key="6">
    <source>
        <dbReference type="ARBA" id="ARBA00022763"/>
    </source>
</evidence>
<comment type="similarity">
    <text evidence="10">Belongs to the endonuclease V family.</text>
</comment>
<dbReference type="HAMAP" id="MF_00801">
    <property type="entry name" value="Endonuclease_5"/>
    <property type="match status" value="1"/>
</dbReference>
<gene>
    <name evidence="10" type="primary">nfi</name>
    <name evidence="11" type="ORF">I7412_08990</name>
</gene>
<feature type="binding site" evidence="10">
    <location>
        <position position="113"/>
    </location>
    <ligand>
        <name>Mg(2+)</name>
        <dbReference type="ChEBI" id="CHEBI:18420"/>
    </ligand>
</feature>
<evidence type="ECO:0000256" key="3">
    <source>
        <dbReference type="ARBA" id="ARBA00022722"/>
    </source>
</evidence>
<dbReference type="CDD" id="cd06559">
    <property type="entry name" value="Endonuclease_V"/>
    <property type="match status" value="1"/>
</dbReference>
<dbReference type="PANTHER" id="PTHR28511:SF1">
    <property type="entry name" value="ENDONUCLEASE V"/>
    <property type="match status" value="1"/>
</dbReference>